<dbReference type="Proteomes" id="UP001314170">
    <property type="component" value="Unassembled WGS sequence"/>
</dbReference>
<keyword evidence="2" id="KW-1185">Reference proteome</keyword>
<reference evidence="1 2" key="1">
    <citation type="submission" date="2024-01" db="EMBL/GenBank/DDBJ databases">
        <authorList>
            <person name="Waweru B."/>
        </authorList>
    </citation>
    <scope>NUCLEOTIDE SEQUENCE [LARGE SCALE GENOMIC DNA]</scope>
</reference>
<accession>A0AAV1SU25</accession>
<evidence type="ECO:0000313" key="2">
    <source>
        <dbReference type="Proteomes" id="UP001314170"/>
    </source>
</evidence>
<dbReference type="AlphaFoldDB" id="A0AAV1SU25"/>
<dbReference type="EMBL" id="CAWUPB010001197">
    <property type="protein sequence ID" value="CAK7356532.1"/>
    <property type="molecule type" value="Genomic_DNA"/>
</dbReference>
<comment type="caution">
    <text evidence="1">The sequence shown here is derived from an EMBL/GenBank/DDBJ whole genome shotgun (WGS) entry which is preliminary data.</text>
</comment>
<organism evidence="1 2">
    <name type="scientific">Dovyalis caffra</name>
    <dbReference type="NCBI Taxonomy" id="77055"/>
    <lineage>
        <taxon>Eukaryota</taxon>
        <taxon>Viridiplantae</taxon>
        <taxon>Streptophyta</taxon>
        <taxon>Embryophyta</taxon>
        <taxon>Tracheophyta</taxon>
        <taxon>Spermatophyta</taxon>
        <taxon>Magnoliopsida</taxon>
        <taxon>eudicotyledons</taxon>
        <taxon>Gunneridae</taxon>
        <taxon>Pentapetalae</taxon>
        <taxon>rosids</taxon>
        <taxon>fabids</taxon>
        <taxon>Malpighiales</taxon>
        <taxon>Salicaceae</taxon>
        <taxon>Flacourtieae</taxon>
        <taxon>Dovyalis</taxon>
    </lineage>
</organism>
<protein>
    <submittedName>
        <fullName evidence="1">Uncharacterized protein</fullName>
    </submittedName>
</protein>
<evidence type="ECO:0000313" key="1">
    <source>
        <dbReference type="EMBL" id="CAK7356532.1"/>
    </source>
</evidence>
<sequence length="138" mass="15925">MKQYLYVRQGNINDNLKDLIFENLLEKGNEIIEHLQDKNGINGSGSRSRDASEEVNRFFQKTKQKHVYGIERENRMKLLEMKQAELDDAIAIPIGTRPTIPGAYGSSKQLEPPFPFSKLDELELWRAIIMRGAIHQIK</sequence>
<proteinExistence type="predicted"/>
<name>A0AAV1SU25_9ROSI</name>
<gene>
    <name evidence="1" type="ORF">DCAF_LOCUS26805</name>
</gene>